<dbReference type="Gene3D" id="1.10.150.520">
    <property type="match status" value="1"/>
</dbReference>
<dbReference type="PANTHER" id="PTHR43316">
    <property type="entry name" value="HYDROLASE, HALOACID DELAHOGENASE-RELATED"/>
    <property type="match status" value="1"/>
</dbReference>
<dbReference type="Gene3D" id="3.40.50.1000">
    <property type="entry name" value="HAD superfamily/HAD-like"/>
    <property type="match status" value="1"/>
</dbReference>
<proteinExistence type="predicted"/>
<evidence type="ECO:0000313" key="3">
    <source>
        <dbReference type="Proteomes" id="UP001519287"/>
    </source>
</evidence>
<accession>A0ABS4ISD9</accession>
<keyword evidence="3" id="KW-1185">Reference proteome</keyword>
<dbReference type="Pfam" id="PF00702">
    <property type="entry name" value="Hydrolase"/>
    <property type="match status" value="1"/>
</dbReference>
<reference evidence="2 3" key="1">
    <citation type="submission" date="2021-03" db="EMBL/GenBank/DDBJ databases">
        <title>Genomic Encyclopedia of Type Strains, Phase IV (KMG-IV): sequencing the most valuable type-strain genomes for metagenomic binning, comparative biology and taxonomic classification.</title>
        <authorList>
            <person name="Goeker M."/>
        </authorList>
    </citation>
    <scope>NUCLEOTIDE SEQUENCE [LARGE SCALE GENOMIC DNA]</scope>
    <source>
        <strain evidence="2 3">DSM 26048</strain>
    </source>
</reference>
<dbReference type="Proteomes" id="UP001519287">
    <property type="component" value="Unassembled WGS sequence"/>
</dbReference>
<evidence type="ECO:0000256" key="1">
    <source>
        <dbReference type="ARBA" id="ARBA00022801"/>
    </source>
</evidence>
<gene>
    <name evidence="2" type="ORF">J2Z66_001399</name>
</gene>
<dbReference type="PRINTS" id="PR00413">
    <property type="entry name" value="HADHALOGNASE"/>
</dbReference>
<organism evidence="2 3">
    <name type="scientific">Paenibacillus eucommiae</name>
    <dbReference type="NCBI Taxonomy" id="1355755"/>
    <lineage>
        <taxon>Bacteria</taxon>
        <taxon>Bacillati</taxon>
        <taxon>Bacillota</taxon>
        <taxon>Bacilli</taxon>
        <taxon>Bacillales</taxon>
        <taxon>Paenibacillaceae</taxon>
        <taxon>Paenibacillus</taxon>
    </lineage>
</organism>
<dbReference type="SFLD" id="SFLDG01129">
    <property type="entry name" value="C1.5:_HAD__Beta-PGM__Phosphata"/>
    <property type="match status" value="1"/>
</dbReference>
<protein>
    <submittedName>
        <fullName evidence="2">Hydrolase of the HAD superfamily</fullName>
    </submittedName>
</protein>
<evidence type="ECO:0000313" key="2">
    <source>
        <dbReference type="EMBL" id="MBP1989801.1"/>
    </source>
</evidence>
<name>A0ABS4ISD9_9BACL</name>
<dbReference type="NCBIfam" id="TIGR01549">
    <property type="entry name" value="HAD-SF-IA-v1"/>
    <property type="match status" value="1"/>
</dbReference>
<dbReference type="InterPro" id="IPR036412">
    <property type="entry name" value="HAD-like_sf"/>
</dbReference>
<sequence>MKTKAVFFDLFETLVTEFSNGKRQSDRSYNYLELLGLEKEDFKKEWHSRQLKRMTGIFSNYPAVLKDISENRSLNFNDESVQYLYQERIKEKREPFLNIRSDLLELLESLRNKQIKIGLISNCTEEEVRYFHESKLAPYFDSIVFSFEVGIAKPDVDIYQLACERLSAAPEQSIFVGDGGSNELEGAKLAGLKVYHAVWFNTYIESTFKKINHPHELLKEIVE</sequence>
<dbReference type="InterPro" id="IPR023214">
    <property type="entry name" value="HAD_sf"/>
</dbReference>
<dbReference type="SFLD" id="SFLDS00003">
    <property type="entry name" value="Haloacid_Dehalogenase"/>
    <property type="match status" value="1"/>
</dbReference>
<dbReference type="InterPro" id="IPR051540">
    <property type="entry name" value="S-2-haloacid_dehalogenase"/>
</dbReference>
<keyword evidence="1 2" id="KW-0378">Hydrolase</keyword>
<comment type="caution">
    <text evidence="2">The sequence shown here is derived from an EMBL/GenBank/DDBJ whole genome shotgun (WGS) entry which is preliminary data.</text>
</comment>
<dbReference type="SUPFAM" id="SSF56784">
    <property type="entry name" value="HAD-like"/>
    <property type="match status" value="1"/>
</dbReference>
<dbReference type="EMBL" id="JAGGLB010000003">
    <property type="protein sequence ID" value="MBP1989801.1"/>
    <property type="molecule type" value="Genomic_DNA"/>
</dbReference>
<dbReference type="PANTHER" id="PTHR43316:SF3">
    <property type="entry name" value="HALOACID DEHALOGENASE, TYPE II (AFU_ORTHOLOGUE AFUA_2G07750)-RELATED"/>
    <property type="match status" value="1"/>
</dbReference>
<dbReference type="GO" id="GO:0016787">
    <property type="term" value="F:hydrolase activity"/>
    <property type="evidence" value="ECO:0007669"/>
    <property type="project" value="UniProtKB-KW"/>
</dbReference>
<dbReference type="NCBIfam" id="TIGR01509">
    <property type="entry name" value="HAD-SF-IA-v3"/>
    <property type="match status" value="1"/>
</dbReference>
<dbReference type="InterPro" id="IPR006439">
    <property type="entry name" value="HAD-SF_hydro_IA"/>
</dbReference>